<dbReference type="EMBL" id="AOHC02000017">
    <property type="protein sequence ID" value="EMY78813.1"/>
    <property type="molecule type" value="Genomic_DNA"/>
</dbReference>
<accession>N1WSJ3</accession>
<name>N1WSJ3_9LEPT</name>
<dbReference type="AlphaFoldDB" id="N1WSJ3"/>
<sequence>MNETIINNAKTKTDLIKRRKKVYLDQNYWIYFRDSRRGTQNNALYDSLYETIKKKVNEGELICPVSFPVLIELTKQTDVSTREEFIEVVKELSLDTAILASEPLYVQETIELIENDLIPPKCVWVNTPYMIGDITQGDPSNKILFEQQKNLTIDELACLIMNIESASPSKSGVAEDLNKEKSLQSTQPIKYWYDFEVQGLLDNIQPIINEARLHSQKKIDEQSILAKIKSSMHNKNSNFLGSQKVLNVYYAGTRSKDYNYKETDPEDSLHASYAIPYYDVMLTDSAMRHHFNTRPFTDYLNPPKIISSVKEAVSYFSI</sequence>
<comment type="caution">
    <text evidence="1">The sequence shown here is derived from an EMBL/GenBank/DDBJ whole genome shotgun (WGS) entry which is preliminary data.</text>
</comment>
<keyword evidence="2" id="KW-1185">Reference proteome</keyword>
<dbReference type="Proteomes" id="UP000012313">
    <property type="component" value="Unassembled WGS sequence"/>
</dbReference>
<gene>
    <name evidence="1" type="ORF">LEP1GSC060_3738</name>
</gene>
<dbReference type="RefSeq" id="WP_002997206.1">
    <property type="nucleotide sequence ID" value="NZ_AOHC02000017.1"/>
</dbReference>
<evidence type="ECO:0000313" key="1">
    <source>
        <dbReference type="EMBL" id="EMY78813.1"/>
    </source>
</evidence>
<reference evidence="1" key="1">
    <citation type="submission" date="2013-03" db="EMBL/GenBank/DDBJ databases">
        <authorList>
            <person name="Harkins D.M."/>
            <person name="Durkin A.S."/>
            <person name="Brinkac L.M."/>
            <person name="Haft D.H."/>
            <person name="Selengut J.D."/>
            <person name="Sanka R."/>
            <person name="DePew J."/>
            <person name="Purushe J."/>
            <person name="Hartskeerl R.A."/>
            <person name="Ahmed A."/>
            <person name="van der Linden H."/>
            <person name="Goris M.G.A."/>
            <person name="Vinetz J.M."/>
            <person name="Sutton G.G."/>
            <person name="Nierman W.C."/>
            <person name="Fouts D.E."/>
        </authorList>
    </citation>
    <scope>NUCLEOTIDE SEQUENCE [LARGE SCALE GENOMIC DNA]</scope>
    <source>
        <strain evidence="1">ICFT</strain>
    </source>
</reference>
<proteinExistence type="predicted"/>
<protein>
    <submittedName>
        <fullName evidence="1">Uncharacterized protein</fullName>
    </submittedName>
</protein>
<organism evidence="1 2">
    <name type="scientific">Leptospira weilii serovar Ranarum str. ICFT</name>
    <dbReference type="NCBI Taxonomy" id="1218598"/>
    <lineage>
        <taxon>Bacteria</taxon>
        <taxon>Pseudomonadati</taxon>
        <taxon>Spirochaetota</taxon>
        <taxon>Spirochaetia</taxon>
        <taxon>Leptospirales</taxon>
        <taxon>Leptospiraceae</taxon>
        <taxon>Leptospira</taxon>
    </lineage>
</organism>
<evidence type="ECO:0000313" key="2">
    <source>
        <dbReference type="Proteomes" id="UP000012313"/>
    </source>
</evidence>